<keyword evidence="5 9" id="KW-0812">Transmembrane</keyword>
<dbReference type="EMBL" id="LT934425">
    <property type="protein sequence ID" value="SOH02883.1"/>
    <property type="molecule type" value="Genomic_DNA"/>
</dbReference>
<dbReference type="EMBL" id="CT573071">
    <property type="protein sequence ID" value="CAJ75005.1"/>
    <property type="molecule type" value="Genomic_DNA"/>
</dbReference>
<evidence type="ECO:0000313" key="14">
    <source>
        <dbReference type="Proteomes" id="UP000221734"/>
    </source>
</evidence>
<keyword evidence="11" id="KW-0966">Cell projection</keyword>
<reference evidence="11" key="1">
    <citation type="journal article" date="2006" name="Nature">
        <title>Deciphering the evolution and metabolism of an anammox bacterium from a community genome.</title>
        <authorList>
            <person name="Strous M."/>
            <person name="Pelletier E."/>
            <person name="Mangenot S."/>
            <person name="Rattei T."/>
            <person name="Lehner A."/>
            <person name="Taylor M.W."/>
            <person name="Horn M."/>
            <person name="Daims H."/>
            <person name="Bartol-Mavel D."/>
            <person name="Wincker P."/>
            <person name="Barbe V."/>
            <person name="Fonknechten N."/>
            <person name="Vallenet D."/>
            <person name="Segurens B."/>
            <person name="Schenowitz-Truong C."/>
            <person name="Medigue C."/>
            <person name="Collingro A."/>
            <person name="Snel B."/>
            <person name="Dutilh B.E."/>
            <person name="OpDenCamp H.J.M."/>
            <person name="vanDerDrift C."/>
            <person name="Cirpus I."/>
            <person name="vanDePas-Schoonen K.T."/>
            <person name="Harhangi H.R."/>
            <person name="vanNiftrik L."/>
            <person name="Schmid M."/>
            <person name="Keltjens J."/>
            <person name="vanDeVossenberg J."/>
            <person name="Kartal B."/>
            <person name="Meier H."/>
            <person name="Frishman D."/>
            <person name="Huynen M.A."/>
            <person name="Mewes H."/>
            <person name="Weissenbach J."/>
            <person name="Jetten M.S.M."/>
            <person name="Wagner M."/>
            <person name="LePaslier D."/>
        </authorList>
    </citation>
    <scope>NUCLEOTIDE SEQUENCE</scope>
</reference>
<comment type="subcellular location">
    <subcellularLocation>
        <location evidence="1">Cell membrane</location>
        <topology evidence="1">Multi-pass membrane protein</topology>
    </subcellularLocation>
</comment>
<dbReference type="InterPro" id="IPR047055">
    <property type="entry name" value="MotA-like"/>
</dbReference>
<accession>Q1Q4Q9</accession>
<evidence type="ECO:0000259" key="10">
    <source>
        <dbReference type="Pfam" id="PF01618"/>
    </source>
</evidence>
<dbReference type="PANTHER" id="PTHR30433">
    <property type="entry name" value="CHEMOTAXIS PROTEIN MOTA"/>
    <property type="match status" value="1"/>
</dbReference>
<dbReference type="GO" id="GO:0005886">
    <property type="term" value="C:plasma membrane"/>
    <property type="evidence" value="ECO:0007669"/>
    <property type="project" value="UniProtKB-SubCell"/>
</dbReference>
<dbReference type="GO" id="GO:0006935">
    <property type="term" value="P:chemotaxis"/>
    <property type="evidence" value="ECO:0007669"/>
    <property type="project" value="InterPro"/>
</dbReference>
<sequence length="262" mass="27938">MDPGALIGIIIGAALILVSIVMDGGGAAVIAYINIPSIMIVVGGTLAATIVRFPIPTVIGAIAVAKKTVFVKFGPIEEEIKRLVEFCKVSRREGLLGLEKEVEKINDPFLVKSVRLLVDGSDSDALRDILGTEIDKIRQRHTSGKGILDFAGMVAPAYGMIGTLLGLVNMLKNLDDPSKIGGGMAVALITTLYGVILSNLIFIPLGGRLETLSSKELLSKEIILEGVVSIQKGDAPMITEDKLKAFLQPKDAMKMSEENKKE</sequence>
<keyword evidence="4" id="KW-1003">Cell membrane</keyword>
<dbReference type="PANTHER" id="PTHR30433:SF2">
    <property type="entry name" value="MOTILITY PROTEIN A"/>
    <property type="match status" value="1"/>
</dbReference>
<keyword evidence="6" id="KW-0283">Flagellar rotation</keyword>
<evidence type="ECO:0000256" key="1">
    <source>
        <dbReference type="ARBA" id="ARBA00004651"/>
    </source>
</evidence>
<dbReference type="KEGG" id="kst:KSMBR1_0367"/>
<dbReference type="RefSeq" id="WP_099323788.1">
    <property type="nucleotide sequence ID" value="NZ_CP049055.1"/>
</dbReference>
<keyword evidence="11" id="KW-0969">Cilium</keyword>
<evidence type="ECO:0000256" key="5">
    <source>
        <dbReference type="ARBA" id="ARBA00022692"/>
    </source>
</evidence>
<comment type="similarity">
    <text evidence="2">Belongs to the MotA family.</text>
</comment>
<evidence type="ECO:0000256" key="3">
    <source>
        <dbReference type="ARBA" id="ARBA00022448"/>
    </source>
</evidence>
<dbReference type="PROSITE" id="PS01307">
    <property type="entry name" value="MOTA"/>
    <property type="match status" value="1"/>
</dbReference>
<keyword evidence="3" id="KW-0813">Transport</keyword>
<feature type="transmembrane region" description="Helical" evidence="9">
    <location>
        <begin position="146"/>
        <end position="168"/>
    </location>
</feature>
<evidence type="ECO:0000256" key="7">
    <source>
        <dbReference type="ARBA" id="ARBA00022989"/>
    </source>
</evidence>
<evidence type="ECO:0000256" key="2">
    <source>
        <dbReference type="ARBA" id="ARBA00008038"/>
    </source>
</evidence>
<evidence type="ECO:0000256" key="4">
    <source>
        <dbReference type="ARBA" id="ARBA00022475"/>
    </source>
</evidence>
<feature type="domain" description="MotA/TolQ/ExbB proton channel" evidence="10">
    <location>
        <begin position="103"/>
        <end position="219"/>
    </location>
</feature>
<evidence type="ECO:0000256" key="6">
    <source>
        <dbReference type="ARBA" id="ARBA00022779"/>
    </source>
</evidence>
<dbReference type="AlphaFoldDB" id="Q1Q4Q9"/>
<dbReference type="InterPro" id="IPR002898">
    <property type="entry name" value="MotA_ExbB_proton_chnl"/>
</dbReference>
<reference evidence="11" key="2">
    <citation type="submission" date="2006-01" db="EMBL/GenBank/DDBJ databases">
        <authorList>
            <person name="Genoscope"/>
        </authorList>
    </citation>
    <scope>NUCLEOTIDE SEQUENCE</scope>
</reference>
<dbReference type="Pfam" id="PF01618">
    <property type="entry name" value="MotA_ExbB"/>
    <property type="match status" value="1"/>
</dbReference>
<evidence type="ECO:0000256" key="8">
    <source>
        <dbReference type="ARBA" id="ARBA00023136"/>
    </source>
</evidence>
<dbReference type="GO" id="GO:0071978">
    <property type="term" value="P:bacterial-type flagellum-dependent swarming motility"/>
    <property type="evidence" value="ECO:0007669"/>
    <property type="project" value="InterPro"/>
</dbReference>
<dbReference type="Proteomes" id="UP000221734">
    <property type="component" value="Chromosome Kuenenia_stuttgartiensis_MBR1"/>
</dbReference>
<protein>
    <submittedName>
        <fullName evidence="12">Flagellar motor rotation protein MotA</fullName>
    </submittedName>
    <submittedName>
        <fullName evidence="11">Strongly similar to H+-driven flagellar motor component MotA</fullName>
    </submittedName>
</protein>
<gene>
    <name evidence="11" type="primary">motA</name>
    <name evidence="12" type="ORF">KsCSTR_32220</name>
    <name evidence="13" type="ORF">KSMBR1_0367</name>
    <name evidence="11" type="ORF">kuste4243</name>
</gene>
<dbReference type="OrthoDB" id="9806929at2"/>
<feature type="transmembrane region" description="Helical" evidence="9">
    <location>
        <begin position="39"/>
        <end position="65"/>
    </location>
</feature>
<evidence type="ECO:0000313" key="11">
    <source>
        <dbReference type="EMBL" id="CAJ75005.1"/>
    </source>
</evidence>
<dbReference type="Proteomes" id="UP000501926">
    <property type="component" value="Chromosome"/>
</dbReference>
<keyword evidence="8 9" id="KW-0472">Membrane</keyword>
<dbReference type="InterPro" id="IPR000540">
    <property type="entry name" value="Flag_MotA_CS"/>
</dbReference>
<evidence type="ECO:0000313" key="12">
    <source>
        <dbReference type="EMBL" id="QII12601.1"/>
    </source>
</evidence>
<reference evidence="13" key="3">
    <citation type="submission" date="2017-10" db="EMBL/GenBank/DDBJ databases">
        <authorList>
            <person name="Banno H."/>
            <person name="Chua N.-H."/>
        </authorList>
    </citation>
    <scope>NUCLEOTIDE SEQUENCE [LARGE SCALE GENOMIC DNA]</scope>
    <source>
        <strain evidence="13">Kuenenia_mbr1_ru-nijmegen</strain>
    </source>
</reference>
<name>Q1Q4Q9_KUEST</name>
<evidence type="ECO:0000313" key="13">
    <source>
        <dbReference type="EMBL" id="SOH02883.1"/>
    </source>
</evidence>
<keyword evidence="7 9" id="KW-1133">Transmembrane helix</keyword>
<evidence type="ECO:0000256" key="9">
    <source>
        <dbReference type="SAM" id="Phobius"/>
    </source>
</evidence>
<proteinExistence type="inferred from homology"/>
<keyword evidence="11" id="KW-0282">Flagellum</keyword>
<feature type="transmembrane region" description="Helical" evidence="9">
    <location>
        <begin position="7"/>
        <end position="33"/>
    </location>
</feature>
<organism evidence="11">
    <name type="scientific">Kuenenia stuttgartiensis</name>
    <dbReference type="NCBI Taxonomy" id="174633"/>
    <lineage>
        <taxon>Bacteria</taxon>
        <taxon>Pseudomonadati</taxon>
        <taxon>Planctomycetota</taxon>
        <taxon>Candidatus Brocadiia</taxon>
        <taxon>Candidatus Brocadiales</taxon>
        <taxon>Candidatus Brocadiaceae</taxon>
        <taxon>Candidatus Kuenenia</taxon>
    </lineage>
</organism>
<reference evidence="14" key="4">
    <citation type="submission" date="2017-10" db="EMBL/GenBank/DDBJ databases">
        <authorList>
            <person name="Frank J."/>
        </authorList>
    </citation>
    <scope>NUCLEOTIDE SEQUENCE [LARGE SCALE GENOMIC DNA]</scope>
</reference>
<keyword evidence="14" id="KW-1185">Reference proteome</keyword>
<feature type="transmembrane region" description="Helical" evidence="9">
    <location>
        <begin position="180"/>
        <end position="205"/>
    </location>
</feature>
<evidence type="ECO:0000313" key="15">
    <source>
        <dbReference type="Proteomes" id="UP000501926"/>
    </source>
</evidence>
<reference evidence="12 15" key="5">
    <citation type="submission" date="2020-02" db="EMBL/GenBank/DDBJ databases">
        <title>Newly sequenced genome of strain CSTR1 showed variability in Candidatus Kuenenia stuttgartiensis genomes.</title>
        <authorList>
            <person name="Ding C."/>
            <person name="Adrian L."/>
        </authorList>
    </citation>
    <scope>NUCLEOTIDE SEQUENCE [LARGE SCALE GENOMIC DNA]</scope>
    <source>
        <strain evidence="12 15">CSTR1</strain>
    </source>
</reference>
<dbReference type="EMBL" id="CP049055">
    <property type="protein sequence ID" value="QII12601.1"/>
    <property type="molecule type" value="Genomic_DNA"/>
</dbReference>